<organism evidence="2">
    <name type="scientific">marine sediment metagenome</name>
    <dbReference type="NCBI Taxonomy" id="412755"/>
    <lineage>
        <taxon>unclassified sequences</taxon>
        <taxon>metagenomes</taxon>
        <taxon>ecological metagenomes</taxon>
    </lineage>
</organism>
<sequence>MRKVSRIEHYPVSRRVQVHIDVKFLADSIQAIELSETGYPPRHYFPCKDVRMDLLTLSERRPAARLKARGCISL</sequence>
<reference evidence="2" key="1">
    <citation type="journal article" date="2015" name="Nature">
        <title>Complex archaea that bridge the gap between prokaryotes and eukaryotes.</title>
        <authorList>
            <person name="Spang A."/>
            <person name="Saw J.H."/>
            <person name="Jorgensen S.L."/>
            <person name="Zaremba-Niedzwiedzka K."/>
            <person name="Martijn J."/>
            <person name="Lind A.E."/>
            <person name="van Eijk R."/>
            <person name="Schleper C."/>
            <person name="Guy L."/>
            <person name="Ettema T.J."/>
        </authorList>
    </citation>
    <scope>NUCLEOTIDE SEQUENCE</scope>
</reference>
<name>A0A0F9RRS8_9ZZZZ</name>
<feature type="domain" description="DUF427" evidence="1">
    <location>
        <begin position="16"/>
        <end position="64"/>
    </location>
</feature>
<protein>
    <recommendedName>
        <fullName evidence="1">DUF427 domain-containing protein</fullName>
    </recommendedName>
</protein>
<evidence type="ECO:0000313" key="2">
    <source>
        <dbReference type="EMBL" id="KKN59185.1"/>
    </source>
</evidence>
<proteinExistence type="predicted"/>
<dbReference type="EMBL" id="LAZR01000735">
    <property type="protein sequence ID" value="KKN59185.1"/>
    <property type="molecule type" value="Genomic_DNA"/>
</dbReference>
<accession>A0A0F9RRS8</accession>
<evidence type="ECO:0000259" key="1">
    <source>
        <dbReference type="Pfam" id="PF04248"/>
    </source>
</evidence>
<dbReference type="InterPro" id="IPR038694">
    <property type="entry name" value="DUF427_sf"/>
</dbReference>
<comment type="caution">
    <text evidence="2">The sequence shown here is derived from an EMBL/GenBank/DDBJ whole genome shotgun (WGS) entry which is preliminary data.</text>
</comment>
<dbReference type="InterPro" id="IPR007361">
    <property type="entry name" value="DUF427"/>
</dbReference>
<gene>
    <name evidence="2" type="ORF">LCGC14_0544680</name>
</gene>
<dbReference type="Pfam" id="PF04248">
    <property type="entry name" value="NTP_transf_9"/>
    <property type="match status" value="1"/>
</dbReference>
<dbReference type="Gene3D" id="2.170.150.40">
    <property type="entry name" value="Domain of unknown function (DUF427)"/>
    <property type="match status" value="1"/>
</dbReference>
<dbReference type="AlphaFoldDB" id="A0A0F9RRS8"/>